<reference evidence="6" key="1">
    <citation type="submission" date="2023-08" db="EMBL/GenBank/DDBJ databases">
        <authorList>
            <person name="Audoor S."/>
            <person name="Bilcke G."/>
        </authorList>
    </citation>
    <scope>NUCLEOTIDE SEQUENCE</scope>
</reference>
<gene>
    <name evidence="6" type="ORF">CYCCA115_LOCUS20584</name>
</gene>
<evidence type="ECO:0000313" key="7">
    <source>
        <dbReference type="Proteomes" id="UP001295423"/>
    </source>
</evidence>
<keyword evidence="4" id="KW-0676">Redox-active center</keyword>
<organism evidence="6 7">
    <name type="scientific">Cylindrotheca closterium</name>
    <dbReference type="NCBI Taxonomy" id="2856"/>
    <lineage>
        <taxon>Eukaryota</taxon>
        <taxon>Sar</taxon>
        <taxon>Stramenopiles</taxon>
        <taxon>Ochrophyta</taxon>
        <taxon>Bacillariophyta</taxon>
        <taxon>Bacillariophyceae</taxon>
        <taxon>Bacillariophycidae</taxon>
        <taxon>Bacillariales</taxon>
        <taxon>Bacillariaceae</taxon>
        <taxon>Cylindrotheca</taxon>
    </lineage>
</organism>
<dbReference type="InterPro" id="IPR036249">
    <property type="entry name" value="Thioredoxin-like_sf"/>
</dbReference>
<sequence>MTIGSLPPFPLVCLKSADFSDTQEVVKGKNTIIDFWTTKCTRCPDALDKLDDMAQDPKYGNVQFVSICCDKLDGARDIIDRESEERWQNVNHYFMEQKHKEQAKKLLGFRQVPFYVVLDEHGDITQMGNHRAIDFDEVPGVVRPEPSVSSMEEEKENIFEQVLGFDEVDFDLDFANRCKLESNNSGFQTPTVQVERVFEIDDDF</sequence>
<dbReference type="GO" id="GO:0016209">
    <property type="term" value="F:antioxidant activity"/>
    <property type="evidence" value="ECO:0007669"/>
    <property type="project" value="InterPro"/>
</dbReference>
<evidence type="ECO:0000256" key="1">
    <source>
        <dbReference type="ARBA" id="ARBA00004196"/>
    </source>
</evidence>
<protein>
    <recommendedName>
        <fullName evidence="5">Thioredoxin domain-containing protein</fullName>
    </recommendedName>
</protein>
<keyword evidence="3" id="KW-1015">Disulfide bond</keyword>
<dbReference type="GO" id="GO:0017004">
    <property type="term" value="P:cytochrome complex assembly"/>
    <property type="evidence" value="ECO:0007669"/>
    <property type="project" value="UniProtKB-KW"/>
</dbReference>
<evidence type="ECO:0000313" key="6">
    <source>
        <dbReference type="EMBL" id="CAJ1964341.1"/>
    </source>
</evidence>
<evidence type="ECO:0000259" key="5">
    <source>
        <dbReference type="PROSITE" id="PS51352"/>
    </source>
</evidence>
<dbReference type="Pfam" id="PF00578">
    <property type="entry name" value="AhpC-TSA"/>
    <property type="match status" value="1"/>
</dbReference>
<dbReference type="SUPFAM" id="SSF52833">
    <property type="entry name" value="Thioredoxin-like"/>
    <property type="match status" value="1"/>
</dbReference>
<dbReference type="InterPro" id="IPR013766">
    <property type="entry name" value="Thioredoxin_domain"/>
</dbReference>
<feature type="domain" description="Thioredoxin" evidence="5">
    <location>
        <begin position="1"/>
        <end position="157"/>
    </location>
</feature>
<keyword evidence="2" id="KW-0201">Cytochrome c-type biogenesis</keyword>
<dbReference type="PANTHER" id="PTHR42852:SF6">
    <property type="entry name" value="THIOL:DISULFIDE INTERCHANGE PROTEIN DSBE"/>
    <property type="match status" value="1"/>
</dbReference>
<dbReference type="GO" id="GO:0016491">
    <property type="term" value="F:oxidoreductase activity"/>
    <property type="evidence" value="ECO:0007669"/>
    <property type="project" value="InterPro"/>
</dbReference>
<dbReference type="EMBL" id="CAKOGP040002180">
    <property type="protein sequence ID" value="CAJ1964341.1"/>
    <property type="molecule type" value="Genomic_DNA"/>
</dbReference>
<keyword evidence="7" id="KW-1185">Reference proteome</keyword>
<evidence type="ECO:0000256" key="2">
    <source>
        <dbReference type="ARBA" id="ARBA00022748"/>
    </source>
</evidence>
<accession>A0AAD2G6Q4</accession>
<dbReference type="InterPro" id="IPR000866">
    <property type="entry name" value="AhpC/TSA"/>
</dbReference>
<dbReference type="InterPro" id="IPR050553">
    <property type="entry name" value="Thioredoxin_ResA/DsbE_sf"/>
</dbReference>
<dbReference type="Proteomes" id="UP001295423">
    <property type="component" value="Unassembled WGS sequence"/>
</dbReference>
<evidence type="ECO:0000256" key="3">
    <source>
        <dbReference type="ARBA" id="ARBA00023157"/>
    </source>
</evidence>
<proteinExistence type="predicted"/>
<dbReference type="Gene3D" id="3.40.30.10">
    <property type="entry name" value="Glutaredoxin"/>
    <property type="match status" value="1"/>
</dbReference>
<dbReference type="AlphaFoldDB" id="A0AAD2G6Q4"/>
<dbReference type="PANTHER" id="PTHR42852">
    <property type="entry name" value="THIOL:DISULFIDE INTERCHANGE PROTEIN DSBE"/>
    <property type="match status" value="1"/>
</dbReference>
<comment type="subcellular location">
    <subcellularLocation>
        <location evidence="1">Cell envelope</location>
    </subcellularLocation>
</comment>
<name>A0AAD2G6Q4_9STRA</name>
<evidence type="ECO:0000256" key="4">
    <source>
        <dbReference type="ARBA" id="ARBA00023284"/>
    </source>
</evidence>
<dbReference type="PROSITE" id="PS51352">
    <property type="entry name" value="THIOREDOXIN_2"/>
    <property type="match status" value="1"/>
</dbReference>
<comment type="caution">
    <text evidence="6">The sequence shown here is derived from an EMBL/GenBank/DDBJ whole genome shotgun (WGS) entry which is preliminary data.</text>
</comment>